<name>A0A1Q9LH17_9PSEU</name>
<feature type="domain" description="EF-hand" evidence="1">
    <location>
        <begin position="151"/>
        <end position="178"/>
    </location>
</feature>
<proteinExistence type="predicted"/>
<evidence type="ECO:0000313" key="2">
    <source>
        <dbReference type="EMBL" id="OLR91304.1"/>
    </source>
</evidence>
<dbReference type="InterPro" id="IPR011992">
    <property type="entry name" value="EF-hand-dom_pair"/>
</dbReference>
<accession>A0A1Q9LH17</accession>
<organism evidence="2 3">
    <name type="scientific">Actinokineospora bangkokensis</name>
    <dbReference type="NCBI Taxonomy" id="1193682"/>
    <lineage>
        <taxon>Bacteria</taxon>
        <taxon>Bacillati</taxon>
        <taxon>Actinomycetota</taxon>
        <taxon>Actinomycetes</taxon>
        <taxon>Pseudonocardiales</taxon>
        <taxon>Pseudonocardiaceae</taxon>
        <taxon>Actinokineospora</taxon>
    </lineage>
</organism>
<keyword evidence="3" id="KW-1185">Reference proteome</keyword>
<dbReference type="InterPro" id="IPR018247">
    <property type="entry name" value="EF_Hand_1_Ca_BS"/>
</dbReference>
<dbReference type="SUPFAM" id="SSF47473">
    <property type="entry name" value="EF-hand"/>
    <property type="match status" value="1"/>
</dbReference>
<dbReference type="Pfam" id="PF13202">
    <property type="entry name" value="EF-hand_5"/>
    <property type="match status" value="3"/>
</dbReference>
<dbReference type="Proteomes" id="UP000186040">
    <property type="component" value="Unassembled WGS sequence"/>
</dbReference>
<dbReference type="GO" id="GO:0005509">
    <property type="term" value="F:calcium ion binding"/>
    <property type="evidence" value="ECO:0007669"/>
    <property type="project" value="InterPro"/>
</dbReference>
<evidence type="ECO:0000313" key="3">
    <source>
        <dbReference type="Proteomes" id="UP000186040"/>
    </source>
</evidence>
<dbReference type="SMART" id="SM00054">
    <property type="entry name" value="EFh"/>
    <property type="match status" value="3"/>
</dbReference>
<feature type="domain" description="EF-hand" evidence="1">
    <location>
        <begin position="14"/>
        <end position="49"/>
    </location>
</feature>
<dbReference type="EMBL" id="MKQR01000025">
    <property type="protein sequence ID" value="OLR91304.1"/>
    <property type="molecule type" value="Genomic_DNA"/>
</dbReference>
<reference evidence="2 3" key="1">
    <citation type="submission" date="2016-10" db="EMBL/GenBank/DDBJ databases">
        <title>The Draft Genome Sequence of Actinokineospora bangkokensis 44EHWT reveals the biosynthetic pathway of antifungal compounds Thailandins with unusual extender unit butylmalonyl-CoA.</title>
        <authorList>
            <person name="Greule A."/>
            <person name="Intra B."/>
            <person name="Flemming S."/>
            <person name="Rommel M.G."/>
            <person name="Panbangred W."/>
            <person name="Bechthold A."/>
        </authorList>
    </citation>
    <scope>NUCLEOTIDE SEQUENCE [LARGE SCALE GENOMIC DNA]</scope>
    <source>
        <strain evidence="2 3">44EHW</strain>
    </source>
</reference>
<protein>
    <submittedName>
        <fullName evidence="2">Signal transduction protein</fullName>
    </submittedName>
</protein>
<dbReference type="AlphaFoldDB" id="A0A1Q9LH17"/>
<gene>
    <name evidence="2" type="ORF">BJP25_26935</name>
</gene>
<evidence type="ECO:0000259" key="1">
    <source>
        <dbReference type="PROSITE" id="PS50222"/>
    </source>
</evidence>
<feature type="domain" description="EF-hand" evidence="1">
    <location>
        <begin position="109"/>
        <end position="144"/>
    </location>
</feature>
<sequence>MPLLRRSTVVTASVQDSRLQRRFDLWDANGDGVIDRSDYETEARRILSAFDEHETSPKGRALVHAYLAMWDKLGHMTGVGPYGAVSREQFLAAAEREVVEGGDAGFDRSLRPTIEAMVDLCDTDGDGEVSPEEFTRWLRAMGVQGRQAGTAFEQIDRDGSGRLSVEELVAAVRDYHQGKHDIPLLGR</sequence>
<dbReference type="PROSITE" id="PS50222">
    <property type="entry name" value="EF_HAND_2"/>
    <property type="match status" value="3"/>
</dbReference>
<dbReference type="CDD" id="cd00051">
    <property type="entry name" value="EFh"/>
    <property type="match status" value="1"/>
</dbReference>
<dbReference type="STRING" id="1193682.BJP25_26935"/>
<dbReference type="Gene3D" id="1.10.238.10">
    <property type="entry name" value="EF-hand"/>
    <property type="match status" value="1"/>
</dbReference>
<dbReference type="PROSITE" id="PS00018">
    <property type="entry name" value="EF_HAND_1"/>
    <property type="match status" value="3"/>
</dbReference>
<comment type="caution">
    <text evidence="2">The sequence shown here is derived from an EMBL/GenBank/DDBJ whole genome shotgun (WGS) entry which is preliminary data.</text>
</comment>
<dbReference type="InterPro" id="IPR002048">
    <property type="entry name" value="EF_hand_dom"/>
</dbReference>